<organism evidence="4">
    <name type="scientific">hydrothermal vent metagenome</name>
    <dbReference type="NCBI Taxonomy" id="652676"/>
    <lineage>
        <taxon>unclassified sequences</taxon>
        <taxon>metagenomes</taxon>
        <taxon>ecological metagenomes</taxon>
    </lineage>
</organism>
<reference evidence="4" key="1">
    <citation type="submission" date="2018-06" db="EMBL/GenBank/DDBJ databases">
        <authorList>
            <person name="Zhirakovskaya E."/>
        </authorList>
    </citation>
    <scope>NUCLEOTIDE SEQUENCE</scope>
</reference>
<dbReference type="Gene3D" id="3.40.50.2300">
    <property type="match status" value="1"/>
</dbReference>
<dbReference type="PROSITE" id="PS50883">
    <property type="entry name" value="EAL"/>
    <property type="match status" value="1"/>
</dbReference>
<dbReference type="NCBIfam" id="TIGR00254">
    <property type="entry name" value="GGDEF"/>
    <property type="match status" value="1"/>
</dbReference>
<dbReference type="Pfam" id="PF00990">
    <property type="entry name" value="GGDEF"/>
    <property type="match status" value="1"/>
</dbReference>
<dbReference type="Gene3D" id="3.20.20.450">
    <property type="entry name" value="EAL domain"/>
    <property type="match status" value="1"/>
</dbReference>
<evidence type="ECO:0000259" key="2">
    <source>
        <dbReference type="PROSITE" id="PS50883"/>
    </source>
</evidence>
<dbReference type="Pfam" id="PF00072">
    <property type="entry name" value="Response_reg"/>
    <property type="match status" value="1"/>
</dbReference>
<dbReference type="InterPro" id="IPR000160">
    <property type="entry name" value="GGDEF_dom"/>
</dbReference>
<sequence length="569" mass="63968">MNFEEMLPASDLLPLQVLIVEDSEDDALLLLSELRRGGYSPNYALVDNEVDMKIALDSRSWDIVITDHRLPNFNSRDALQVATTHNEDIPVIIVSGSIGEDYAVNIMRSGANDYLLKDNLARLVPVVERELRETASRKARRKAEDTIQYLQNHDALTGLNNRVEFELRLQKALEHAKDPEQSHALLYIDLDQFKLVNDTCGHLAGDELLKAVTLEIGKLIRENDTLARLGGDEFGVLLESCPLEQAQQIADKILQGIKNYRFDWDGKLFGVSASVGLAMVTSEYHSYHDILSAADMACYVAKDHGRNRIQLYSKDDDSMVKRYSEMNWVSRIKHALENDSFVLHRQKIVSLRPADNNIPAYEFLVRIKNDDGSLTMPDTFIPAAERYNLMEEIDRWVVNKVFLSLSNSISSGKVYSCFINLSGNSLGDAGIYSYIQEKLKFFAIPPNLICFEITETAAIANLNLAMEFIRDIRSEGCYFALDDFGAGLSSYSYLKSLPVDYLKIDGSFIMGLLTDKVDLAIVESISRIGHVAGLRIIAEFVENDSVMYKLTEMGIDFAQGYGIEKPIPV</sequence>
<proteinExistence type="predicted"/>
<evidence type="ECO:0000259" key="3">
    <source>
        <dbReference type="PROSITE" id="PS50887"/>
    </source>
</evidence>
<dbReference type="CDD" id="cd01948">
    <property type="entry name" value="EAL"/>
    <property type="match status" value="1"/>
</dbReference>
<dbReference type="CDD" id="cd01949">
    <property type="entry name" value="GGDEF"/>
    <property type="match status" value="1"/>
</dbReference>
<feature type="domain" description="Response regulatory" evidence="1">
    <location>
        <begin position="16"/>
        <end position="132"/>
    </location>
</feature>
<dbReference type="InterPro" id="IPR011006">
    <property type="entry name" value="CheY-like_superfamily"/>
</dbReference>
<feature type="domain" description="EAL" evidence="2">
    <location>
        <begin position="325"/>
        <end position="569"/>
    </location>
</feature>
<dbReference type="SUPFAM" id="SSF141868">
    <property type="entry name" value="EAL domain-like"/>
    <property type="match status" value="1"/>
</dbReference>
<dbReference type="EMBL" id="UOFL01000146">
    <property type="protein sequence ID" value="VAW78264.1"/>
    <property type="molecule type" value="Genomic_DNA"/>
</dbReference>
<dbReference type="InterPro" id="IPR043128">
    <property type="entry name" value="Rev_trsase/Diguanyl_cyclase"/>
</dbReference>
<dbReference type="PANTHER" id="PTHR33121">
    <property type="entry name" value="CYCLIC DI-GMP PHOSPHODIESTERASE PDEF"/>
    <property type="match status" value="1"/>
</dbReference>
<accession>A0A3B0ZA43</accession>
<dbReference type="PROSITE" id="PS50110">
    <property type="entry name" value="RESPONSE_REGULATORY"/>
    <property type="match status" value="1"/>
</dbReference>
<dbReference type="InterPro" id="IPR050706">
    <property type="entry name" value="Cyclic-di-GMP_PDE-like"/>
</dbReference>
<dbReference type="GO" id="GO:0000160">
    <property type="term" value="P:phosphorelay signal transduction system"/>
    <property type="evidence" value="ECO:0007669"/>
    <property type="project" value="InterPro"/>
</dbReference>
<dbReference type="SUPFAM" id="SSF55073">
    <property type="entry name" value="Nucleotide cyclase"/>
    <property type="match status" value="1"/>
</dbReference>
<dbReference type="InterPro" id="IPR035919">
    <property type="entry name" value="EAL_sf"/>
</dbReference>
<name>A0A3B0ZA43_9ZZZZ</name>
<gene>
    <name evidence="4" type="ORF">MNBD_GAMMA12-1182</name>
</gene>
<dbReference type="SMART" id="SM00267">
    <property type="entry name" value="GGDEF"/>
    <property type="match status" value="1"/>
</dbReference>
<feature type="domain" description="GGDEF" evidence="3">
    <location>
        <begin position="181"/>
        <end position="314"/>
    </location>
</feature>
<protein>
    <submittedName>
        <fullName evidence="4">Diguanylate cyclase/phosphodiesterase (GGDEF &amp; EAL domains) with PAS/PAC sensor(S)</fullName>
    </submittedName>
</protein>
<dbReference type="SUPFAM" id="SSF52172">
    <property type="entry name" value="CheY-like"/>
    <property type="match status" value="1"/>
</dbReference>
<dbReference type="CDD" id="cd00156">
    <property type="entry name" value="REC"/>
    <property type="match status" value="1"/>
</dbReference>
<evidence type="ECO:0000259" key="1">
    <source>
        <dbReference type="PROSITE" id="PS50110"/>
    </source>
</evidence>
<dbReference type="Gene3D" id="3.30.70.270">
    <property type="match status" value="1"/>
</dbReference>
<dbReference type="InterPro" id="IPR029787">
    <property type="entry name" value="Nucleotide_cyclase"/>
</dbReference>
<dbReference type="FunFam" id="3.30.70.270:FF:000001">
    <property type="entry name" value="Diguanylate cyclase domain protein"/>
    <property type="match status" value="1"/>
</dbReference>
<dbReference type="SMART" id="SM00448">
    <property type="entry name" value="REC"/>
    <property type="match status" value="1"/>
</dbReference>
<dbReference type="PROSITE" id="PS50887">
    <property type="entry name" value="GGDEF"/>
    <property type="match status" value="1"/>
</dbReference>
<dbReference type="SMART" id="SM00052">
    <property type="entry name" value="EAL"/>
    <property type="match status" value="1"/>
</dbReference>
<evidence type="ECO:0000313" key="4">
    <source>
        <dbReference type="EMBL" id="VAW78264.1"/>
    </source>
</evidence>
<dbReference type="AlphaFoldDB" id="A0A3B0ZA43"/>
<dbReference type="InterPro" id="IPR001633">
    <property type="entry name" value="EAL_dom"/>
</dbReference>
<dbReference type="PANTHER" id="PTHR33121:SF23">
    <property type="entry name" value="CYCLIC DI-GMP PHOSPHODIESTERASE PDEB"/>
    <property type="match status" value="1"/>
</dbReference>
<dbReference type="InterPro" id="IPR001789">
    <property type="entry name" value="Sig_transdc_resp-reg_receiver"/>
</dbReference>
<dbReference type="Pfam" id="PF00563">
    <property type="entry name" value="EAL"/>
    <property type="match status" value="1"/>
</dbReference>